<evidence type="ECO:0000256" key="1">
    <source>
        <dbReference type="ARBA" id="ARBA00004123"/>
    </source>
</evidence>
<name>A0A642V2A9_9ASCO</name>
<dbReference type="Pfam" id="PF22241">
    <property type="entry name" value="PSMD12-CSN4_N"/>
    <property type="match status" value="1"/>
</dbReference>
<keyword evidence="6" id="KW-0736">Signalosome</keyword>
<proteinExistence type="inferred from homology"/>
<evidence type="ECO:0000256" key="2">
    <source>
        <dbReference type="ARBA" id="ARBA00004496"/>
    </source>
</evidence>
<dbReference type="InterPro" id="IPR036388">
    <property type="entry name" value="WH-like_DNA-bd_sf"/>
</dbReference>
<feature type="domain" description="PCI" evidence="8">
    <location>
        <begin position="197"/>
        <end position="364"/>
    </location>
</feature>
<keyword evidence="10" id="KW-1185">Reference proteome</keyword>
<dbReference type="GO" id="GO:0005829">
    <property type="term" value="C:cytosol"/>
    <property type="evidence" value="ECO:0007669"/>
    <property type="project" value="TreeGrafter"/>
</dbReference>
<dbReference type="SUPFAM" id="SSF46785">
    <property type="entry name" value="Winged helix' DNA-binding domain"/>
    <property type="match status" value="1"/>
</dbReference>
<sequence length="414" mass="46642">MEGQVDSITNSQVDGNEKTSQYIGVLESIPCTEGNEEVICGFVEKLLGITYGRATIKPVLLRVVEYVQKNRPDAEFEKRVVRRCLEMLQPLIISFEEAEMAVRQRLADLYQEDEEYVEAARVLQEGLSSSDRRLLSDDVRFETYVRIVRNYLETGQTELAELPLSRAAIVRPKVGNLDPITDIHFKLSQARILDSNRKFLDASTRYHLISREAAVEEEDRMACLTQAVICCVLSPAGPARSAALRRLYNDERSRQLPQFGILEKVYFDRLLLPQDVEDFSKYLQAHHTASMSDGITVLSKAVTEHNVLSVSKIYSNIGISELAKFLDLEPAKAEEYTAKMIAQNRLAGKIDQPDGLIYFKSNLDTEPALGNSYDYANSTLDGTGAVILKQRDQNIHDLCMHLEDIVTTIQNISA</sequence>
<comment type="subcellular location">
    <subcellularLocation>
        <location evidence="2">Cytoplasm</location>
    </subcellularLocation>
    <subcellularLocation>
        <location evidence="1">Nucleus</location>
    </subcellularLocation>
</comment>
<dbReference type="SMART" id="SM00088">
    <property type="entry name" value="PINT"/>
    <property type="match status" value="1"/>
</dbReference>
<dbReference type="InterPro" id="IPR054559">
    <property type="entry name" value="PSMD12-CSN4-like_N"/>
</dbReference>
<dbReference type="Proteomes" id="UP000761534">
    <property type="component" value="Unassembled WGS sequence"/>
</dbReference>
<dbReference type="EMBL" id="SWFS01000299">
    <property type="protein sequence ID" value="KAA8910863.1"/>
    <property type="molecule type" value="Genomic_DNA"/>
</dbReference>
<evidence type="ECO:0000256" key="3">
    <source>
        <dbReference type="ARBA" id="ARBA00010417"/>
    </source>
</evidence>
<evidence type="ECO:0000256" key="5">
    <source>
        <dbReference type="ARBA" id="ARBA00022490"/>
    </source>
</evidence>
<dbReference type="PANTHER" id="PTHR10855">
    <property type="entry name" value="26S PROTEASOME NON-ATPASE REGULATORY SUBUNIT 12/COP9 SIGNALOSOME COMPLEX SUBUNIT 4"/>
    <property type="match status" value="1"/>
</dbReference>
<accession>A0A642V2A9</accession>
<evidence type="ECO:0000313" key="10">
    <source>
        <dbReference type="Proteomes" id="UP000761534"/>
    </source>
</evidence>
<protein>
    <recommendedName>
        <fullName evidence="4">COP9 signalosome complex subunit 4</fullName>
    </recommendedName>
</protein>
<reference evidence="9" key="1">
    <citation type="journal article" date="2019" name="G3 (Bethesda)">
        <title>Genome Assemblies of Two Rare Opportunistic Yeast Pathogens: Diutina rugosa (syn. Candida rugosa) and Trichomonascus ciferrii (syn. Candida ciferrii).</title>
        <authorList>
            <person name="Mixao V."/>
            <person name="Saus E."/>
            <person name="Hansen A.P."/>
            <person name="Lass-Florl C."/>
            <person name="Gabaldon T."/>
        </authorList>
    </citation>
    <scope>NUCLEOTIDE SEQUENCE</scope>
    <source>
        <strain evidence="9">CBS 4856</strain>
    </source>
</reference>
<dbReference type="Pfam" id="PF01399">
    <property type="entry name" value="PCI"/>
    <property type="match status" value="1"/>
</dbReference>
<dbReference type="Gene3D" id="1.10.10.10">
    <property type="entry name" value="Winged helix-like DNA-binding domain superfamily/Winged helix DNA-binding domain"/>
    <property type="match status" value="1"/>
</dbReference>
<dbReference type="InterPro" id="IPR000717">
    <property type="entry name" value="PCI_dom"/>
</dbReference>
<comment type="similarity">
    <text evidence="3">Belongs to the CSN4 family.</text>
</comment>
<evidence type="ECO:0000256" key="7">
    <source>
        <dbReference type="ARBA" id="ARBA00023242"/>
    </source>
</evidence>
<dbReference type="OrthoDB" id="295656at2759"/>
<dbReference type="GO" id="GO:0008180">
    <property type="term" value="C:COP9 signalosome"/>
    <property type="evidence" value="ECO:0007669"/>
    <property type="project" value="UniProtKB-KW"/>
</dbReference>
<dbReference type="GO" id="GO:0008541">
    <property type="term" value="C:proteasome regulatory particle, lid subcomplex"/>
    <property type="evidence" value="ECO:0007669"/>
    <property type="project" value="UniProtKB-ARBA"/>
</dbReference>
<dbReference type="PROSITE" id="PS50250">
    <property type="entry name" value="PCI"/>
    <property type="match status" value="1"/>
</dbReference>
<dbReference type="InterPro" id="IPR040134">
    <property type="entry name" value="PSMD12/CSN4"/>
</dbReference>
<organism evidence="9 10">
    <name type="scientific">Trichomonascus ciferrii</name>
    <dbReference type="NCBI Taxonomy" id="44093"/>
    <lineage>
        <taxon>Eukaryota</taxon>
        <taxon>Fungi</taxon>
        <taxon>Dikarya</taxon>
        <taxon>Ascomycota</taxon>
        <taxon>Saccharomycotina</taxon>
        <taxon>Dipodascomycetes</taxon>
        <taxon>Dipodascales</taxon>
        <taxon>Trichomonascaceae</taxon>
        <taxon>Trichomonascus</taxon>
        <taxon>Trichomonascus ciferrii complex</taxon>
    </lineage>
</organism>
<comment type="caution">
    <text evidence="9">The sequence shown here is derived from an EMBL/GenBank/DDBJ whole genome shotgun (WGS) entry which is preliminary data.</text>
</comment>
<evidence type="ECO:0000313" key="9">
    <source>
        <dbReference type="EMBL" id="KAA8910863.1"/>
    </source>
</evidence>
<dbReference type="AlphaFoldDB" id="A0A642V2A9"/>
<evidence type="ECO:0000256" key="6">
    <source>
        <dbReference type="ARBA" id="ARBA00022790"/>
    </source>
</evidence>
<dbReference type="InterPro" id="IPR036390">
    <property type="entry name" value="WH_DNA-bd_sf"/>
</dbReference>
<evidence type="ECO:0000256" key="4">
    <source>
        <dbReference type="ARBA" id="ARBA00014881"/>
    </source>
</evidence>
<keyword evidence="7" id="KW-0539">Nucleus</keyword>
<keyword evidence="5" id="KW-0963">Cytoplasm</keyword>
<dbReference type="PANTHER" id="PTHR10855:SF2">
    <property type="entry name" value="COP9 SIGNALOSOME COMPLEX SUBUNIT 4"/>
    <property type="match status" value="1"/>
</dbReference>
<dbReference type="VEuPathDB" id="FungiDB:TRICI_004006"/>
<evidence type="ECO:0000259" key="8">
    <source>
        <dbReference type="PROSITE" id="PS50250"/>
    </source>
</evidence>
<gene>
    <name evidence="9" type="ORF">TRICI_004006</name>
</gene>